<dbReference type="AlphaFoldDB" id="Q2IL91"/>
<dbReference type="EMBL" id="CP000251">
    <property type="protein sequence ID" value="ABC82418.1"/>
    <property type="molecule type" value="Genomic_DNA"/>
</dbReference>
<proteinExistence type="predicted"/>
<protein>
    <submittedName>
        <fullName evidence="3">Tyrosine kinase</fullName>
    </submittedName>
</protein>
<evidence type="ECO:0000256" key="2">
    <source>
        <dbReference type="ARBA" id="ARBA00022840"/>
    </source>
</evidence>
<accession>Q2IL91</accession>
<dbReference type="InterPro" id="IPR005702">
    <property type="entry name" value="Wzc-like_C"/>
</dbReference>
<dbReference type="Gene3D" id="3.40.50.300">
    <property type="entry name" value="P-loop containing nucleotide triphosphate hydrolases"/>
    <property type="match status" value="1"/>
</dbReference>
<dbReference type="OrthoDB" id="9812433at2"/>
<organism evidence="3 4">
    <name type="scientific">Anaeromyxobacter dehalogenans (strain 2CP-C)</name>
    <dbReference type="NCBI Taxonomy" id="290397"/>
    <lineage>
        <taxon>Bacteria</taxon>
        <taxon>Pseudomonadati</taxon>
        <taxon>Myxococcota</taxon>
        <taxon>Myxococcia</taxon>
        <taxon>Myxococcales</taxon>
        <taxon>Cystobacterineae</taxon>
        <taxon>Anaeromyxobacteraceae</taxon>
        <taxon>Anaeromyxobacter</taxon>
    </lineage>
</organism>
<dbReference type="CDD" id="cd05387">
    <property type="entry name" value="BY-kinase"/>
    <property type="match status" value="1"/>
</dbReference>
<evidence type="ECO:0000256" key="1">
    <source>
        <dbReference type="ARBA" id="ARBA00022741"/>
    </source>
</evidence>
<dbReference type="STRING" id="290397.Adeh_2648"/>
<keyword evidence="1" id="KW-0547">Nucleotide-binding</keyword>
<dbReference type="InterPro" id="IPR027417">
    <property type="entry name" value="P-loop_NTPase"/>
</dbReference>
<dbReference type="SUPFAM" id="SSF52540">
    <property type="entry name" value="P-loop containing nucleoside triphosphate hydrolases"/>
    <property type="match status" value="1"/>
</dbReference>
<dbReference type="PANTHER" id="PTHR32309:SF31">
    <property type="entry name" value="CAPSULAR EXOPOLYSACCHARIDE FAMILY"/>
    <property type="match status" value="1"/>
</dbReference>
<evidence type="ECO:0000313" key="4">
    <source>
        <dbReference type="Proteomes" id="UP000001935"/>
    </source>
</evidence>
<dbReference type="GO" id="GO:0016301">
    <property type="term" value="F:kinase activity"/>
    <property type="evidence" value="ECO:0007669"/>
    <property type="project" value="UniProtKB-KW"/>
</dbReference>
<reference evidence="3" key="1">
    <citation type="submission" date="2006-01" db="EMBL/GenBank/DDBJ databases">
        <title>Complete sequence of Anaeromyxobacter dehalogenans 2CP-C.</title>
        <authorList>
            <consortium name="US DOE Joint Genome Institute"/>
            <person name="Copeland A."/>
            <person name="Lucas S."/>
            <person name="Lapidus A."/>
            <person name="Barry K."/>
            <person name="Detter J.C."/>
            <person name="Glavina T."/>
            <person name="Hammon N."/>
            <person name="Israni S."/>
            <person name="Pitluck S."/>
            <person name="Brettin T."/>
            <person name="Bruce D."/>
            <person name="Han C."/>
            <person name="Tapia R."/>
            <person name="Gilna P."/>
            <person name="Kiss H."/>
            <person name="Schmutz J."/>
            <person name="Larimer F."/>
            <person name="Land M."/>
            <person name="Kyrpides N."/>
            <person name="Anderson I."/>
            <person name="Sanford R.A."/>
            <person name="Ritalahti K.M."/>
            <person name="Thomas H.S."/>
            <person name="Kirby J.R."/>
            <person name="Zhulin I.B."/>
            <person name="Loeffler F.E."/>
            <person name="Richardson P."/>
        </authorList>
    </citation>
    <scope>NUCLEOTIDE SEQUENCE</scope>
    <source>
        <strain evidence="3">2CP-C</strain>
    </source>
</reference>
<keyword evidence="3" id="KW-0808">Transferase</keyword>
<dbReference type="Proteomes" id="UP000001935">
    <property type="component" value="Chromosome"/>
</dbReference>
<dbReference type="InterPro" id="IPR050445">
    <property type="entry name" value="Bact_polysacc_biosynth/exp"/>
</dbReference>
<name>Q2IL91_ANADE</name>
<gene>
    <name evidence="3" type="ordered locus">Adeh_2648</name>
</gene>
<dbReference type="KEGG" id="ade:Adeh_2648"/>
<dbReference type="HOGENOM" id="CLU_052027_2_3_7"/>
<sequence>MIPAETLNAAFPTLAPESRLVALDAPDSPAAEQYRVLYQRVLRLAARRPMRVLAITSAGRGEGRTTTAANLALTAAQEGRATVLVEADLRRPVLAARFGLAPRAGLAEVLEGTAELAQAVVRVGPLAVLCAGDARDPAQALRSPRALALMDQLRAAYEHVVLDAPPALAGADGDRLAQAADAALLVVRSGITPRQVVRLALDALGERAAGVVLNGVDAATVAHGRWIYGDPAGVAPQAPLPAVPEVRRAEPL</sequence>
<dbReference type="RefSeq" id="WP_011421700.1">
    <property type="nucleotide sequence ID" value="NC_007760.1"/>
</dbReference>
<keyword evidence="3" id="KW-0418">Kinase</keyword>
<dbReference type="eggNOG" id="COG0489">
    <property type="taxonomic scope" value="Bacteria"/>
</dbReference>
<evidence type="ECO:0000313" key="3">
    <source>
        <dbReference type="EMBL" id="ABC82418.1"/>
    </source>
</evidence>
<dbReference type="PANTHER" id="PTHR32309">
    <property type="entry name" value="TYROSINE-PROTEIN KINASE"/>
    <property type="match status" value="1"/>
</dbReference>
<keyword evidence="2" id="KW-0067">ATP-binding</keyword>